<dbReference type="STRING" id="489703.SAMN04488038_103194"/>
<evidence type="ECO:0000256" key="8">
    <source>
        <dbReference type="PIRSR" id="PIRSR602326-1"/>
    </source>
</evidence>
<evidence type="ECO:0000313" key="11">
    <source>
        <dbReference type="EMBL" id="SEQ05086.1"/>
    </source>
</evidence>
<keyword evidence="7 9" id="KW-0472">Membrane</keyword>
<dbReference type="InterPro" id="IPR036909">
    <property type="entry name" value="Cyt_c-like_dom_sf"/>
</dbReference>
<dbReference type="AlphaFoldDB" id="A0A1H9CV43"/>
<comment type="cofactor">
    <cofactor evidence="8">
        <name>heme c</name>
        <dbReference type="ChEBI" id="CHEBI:61717"/>
    </cofactor>
    <text evidence="8">Binds 1 heme c group covalently per subunit.</text>
</comment>
<dbReference type="GO" id="GO:0016020">
    <property type="term" value="C:membrane"/>
    <property type="evidence" value="ECO:0007669"/>
    <property type="project" value="UniProtKB-SubCell"/>
</dbReference>
<sequence length="252" mass="28064">MMPTKSILKNSLKALLATAALVAGPALASTHALPYSFTPDTGNLASVQRGARNYMSYCSGCHSMRHLRYSRMAQDLQIPEDLLKANLMFTSDKVGDHILSAMPSDAAKNWFGQPPPDLTLEARYRGADWVYSYLLSFYVDSSRPLGTNNLVLPNASMPNVLWELQGLQVEKTAAHEGEAAHHEGSPFEAVTQGKLSAEEYQKWVADTANFMAYAAEPGRAQRVSTGFKVLLFLFVFTILAYLMKREWWRDVH</sequence>
<dbReference type="EMBL" id="FOFS01000003">
    <property type="protein sequence ID" value="SEQ05086.1"/>
    <property type="molecule type" value="Genomic_DNA"/>
</dbReference>
<evidence type="ECO:0000256" key="9">
    <source>
        <dbReference type="SAM" id="Phobius"/>
    </source>
</evidence>
<dbReference type="Pfam" id="PF02167">
    <property type="entry name" value="Cytochrom_C1"/>
    <property type="match status" value="1"/>
</dbReference>
<protein>
    <submittedName>
        <fullName evidence="11">Ubiquinol-cytochrome c reductase cytochrome c1 subunit</fullName>
    </submittedName>
</protein>
<dbReference type="InterPro" id="IPR002326">
    <property type="entry name" value="Cyt_c1"/>
</dbReference>
<feature type="binding site" description="covalent" evidence="8">
    <location>
        <position position="61"/>
    </location>
    <ligand>
        <name>heme c</name>
        <dbReference type="ChEBI" id="CHEBI:61717"/>
    </ligand>
</feature>
<evidence type="ECO:0000256" key="3">
    <source>
        <dbReference type="ARBA" id="ARBA00022692"/>
    </source>
</evidence>
<proteinExistence type="predicted"/>
<evidence type="ECO:0000256" key="5">
    <source>
        <dbReference type="ARBA" id="ARBA00022989"/>
    </source>
</evidence>
<dbReference type="Gene3D" id="1.10.760.10">
    <property type="entry name" value="Cytochrome c-like domain"/>
    <property type="match status" value="1"/>
</dbReference>
<dbReference type="Gene3D" id="1.20.5.100">
    <property type="entry name" value="Cytochrome c1, transmembrane anchor, C-terminal"/>
    <property type="match status" value="1"/>
</dbReference>
<keyword evidence="3 9" id="KW-0812">Transmembrane</keyword>
<feature type="binding site" description="covalent" evidence="8">
    <location>
        <position position="58"/>
    </location>
    <ligand>
        <name>heme c</name>
        <dbReference type="ChEBI" id="CHEBI:61717"/>
    </ligand>
</feature>
<name>A0A1H9CV43_9GAMM</name>
<feature type="signal peptide" evidence="10">
    <location>
        <begin position="1"/>
        <end position="28"/>
    </location>
</feature>
<keyword evidence="10" id="KW-0732">Signal</keyword>
<feature type="binding site" description="covalent" evidence="8">
    <location>
        <position position="62"/>
    </location>
    <ligand>
        <name>heme c</name>
        <dbReference type="ChEBI" id="CHEBI:61717"/>
    </ligand>
</feature>
<dbReference type="GO" id="GO:0009055">
    <property type="term" value="F:electron transfer activity"/>
    <property type="evidence" value="ECO:0007669"/>
    <property type="project" value="InterPro"/>
</dbReference>
<evidence type="ECO:0000256" key="1">
    <source>
        <dbReference type="ARBA" id="ARBA00004370"/>
    </source>
</evidence>
<evidence type="ECO:0000256" key="2">
    <source>
        <dbReference type="ARBA" id="ARBA00022617"/>
    </source>
</evidence>
<keyword evidence="12" id="KW-1185">Reference proteome</keyword>
<dbReference type="Proteomes" id="UP000199233">
    <property type="component" value="Unassembled WGS sequence"/>
</dbReference>
<accession>A0A1H9CV43</accession>
<organism evidence="11 12">
    <name type="scientific">Solimonas aquatica</name>
    <dbReference type="NCBI Taxonomy" id="489703"/>
    <lineage>
        <taxon>Bacteria</taxon>
        <taxon>Pseudomonadati</taxon>
        <taxon>Pseudomonadota</taxon>
        <taxon>Gammaproteobacteria</taxon>
        <taxon>Nevskiales</taxon>
        <taxon>Nevskiaceae</taxon>
        <taxon>Solimonas</taxon>
    </lineage>
</organism>
<keyword evidence="2 8" id="KW-0349">Heme</keyword>
<evidence type="ECO:0000313" key="12">
    <source>
        <dbReference type="Proteomes" id="UP000199233"/>
    </source>
</evidence>
<keyword evidence="4 8" id="KW-0479">Metal-binding</keyword>
<keyword evidence="5 9" id="KW-1133">Transmembrane helix</keyword>
<comment type="subcellular location">
    <subcellularLocation>
        <location evidence="1">Membrane</location>
    </subcellularLocation>
</comment>
<gene>
    <name evidence="11" type="ORF">SAMN04488038_103194</name>
</gene>
<feature type="transmembrane region" description="Helical" evidence="9">
    <location>
        <begin position="225"/>
        <end position="243"/>
    </location>
</feature>
<dbReference type="PANTHER" id="PTHR10266:SF3">
    <property type="entry name" value="CYTOCHROME C1, HEME PROTEIN, MITOCHONDRIAL"/>
    <property type="match status" value="1"/>
</dbReference>
<evidence type="ECO:0000256" key="6">
    <source>
        <dbReference type="ARBA" id="ARBA00023004"/>
    </source>
</evidence>
<feature type="chain" id="PRO_5011628885" evidence="10">
    <location>
        <begin position="29"/>
        <end position="252"/>
    </location>
</feature>
<evidence type="ECO:0000256" key="10">
    <source>
        <dbReference type="SAM" id="SignalP"/>
    </source>
</evidence>
<keyword evidence="6 8" id="KW-0408">Iron</keyword>
<dbReference type="PRINTS" id="PR00603">
    <property type="entry name" value="CYTOCHROMEC1"/>
</dbReference>
<evidence type="ECO:0000256" key="4">
    <source>
        <dbReference type="ARBA" id="ARBA00022723"/>
    </source>
</evidence>
<dbReference type="SUPFAM" id="SSF46626">
    <property type="entry name" value="Cytochrome c"/>
    <property type="match status" value="1"/>
</dbReference>
<dbReference type="GO" id="GO:0046872">
    <property type="term" value="F:metal ion binding"/>
    <property type="evidence" value="ECO:0007669"/>
    <property type="project" value="UniProtKB-KW"/>
</dbReference>
<dbReference type="GO" id="GO:0020037">
    <property type="term" value="F:heme binding"/>
    <property type="evidence" value="ECO:0007669"/>
    <property type="project" value="InterPro"/>
</dbReference>
<dbReference type="PANTHER" id="PTHR10266">
    <property type="entry name" value="CYTOCHROME C1"/>
    <property type="match status" value="1"/>
</dbReference>
<evidence type="ECO:0000256" key="7">
    <source>
        <dbReference type="ARBA" id="ARBA00023136"/>
    </source>
</evidence>
<reference evidence="11 12" key="1">
    <citation type="submission" date="2016-10" db="EMBL/GenBank/DDBJ databases">
        <authorList>
            <person name="de Groot N.N."/>
        </authorList>
    </citation>
    <scope>NUCLEOTIDE SEQUENCE [LARGE SCALE GENOMIC DNA]</scope>
    <source>
        <strain evidence="11 12">DSM 25927</strain>
    </source>
</reference>